<sequence>MRKMFRGAAALVTSAAAVVALGGTAEAKPAAPAADWAGCPSGAVCIYPQNQDPAVSPSDVYWAYGPHNLRNQAGWHWVLNNQTGGATADLCLDFNGQNCNYNIRAQSGVWADLTPVNSIRLNRP</sequence>
<comment type="caution">
    <text evidence="2">The sequence shown here is derived from an EMBL/GenBank/DDBJ whole genome shotgun (WGS) entry which is preliminary data.</text>
</comment>
<evidence type="ECO:0000313" key="3">
    <source>
        <dbReference type="Proteomes" id="UP001596112"/>
    </source>
</evidence>
<accession>A0ABW1B7L1</accession>
<reference evidence="3" key="1">
    <citation type="journal article" date="2019" name="Int. J. Syst. Evol. Microbiol.">
        <title>The Global Catalogue of Microorganisms (GCM) 10K type strain sequencing project: providing services to taxonomists for standard genome sequencing and annotation.</title>
        <authorList>
            <consortium name="The Broad Institute Genomics Platform"/>
            <consortium name="The Broad Institute Genome Sequencing Center for Infectious Disease"/>
            <person name="Wu L."/>
            <person name="Ma J."/>
        </authorList>
    </citation>
    <scope>NUCLEOTIDE SEQUENCE [LARGE SCALE GENOMIC DNA]</scope>
    <source>
        <strain evidence="3">JCM 9918</strain>
    </source>
</reference>
<name>A0ABW1B7L1_9ACTN</name>
<evidence type="ECO:0000256" key="1">
    <source>
        <dbReference type="SAM" id="SignalP"/>
    </source>
</evidence>
<dbReference type="Proteomes" id="UP001596112">
    <property type="component" value="Unassembled WGS sequence"/>
</dbReference>
<dbReference type="RefSeq" id="WP_272171664.1">
    <property type="nucleotide sequence ID" value="NZ_JAQOSL010000034.1"/>
</dbReference>
<organism evidence="2 3">
    <name type="scientific">Streptomyces heilongjiangensis</name>
    <dbReference type="NCBI Taxonomy" id="945052"/>
    <lineage>
        <taxon>Bacteria</taxon>
        <taxon>Bacillati</taxon>
        <taxon>Actinomycetota</taxon>
        <taxon>Actinomycetes</taxon>
        <taxon>Kitasatosporales</taxon>
        <taxon>Streptomycetaceae</taxon>
        <taxon>Streptomyces</taxon>
    </lineage>
</organism>
<protein>
    <recommendedName>
        <fullName evidence="4">Peptidase inhibitor family I36</fullName>
    </recommendedName>
</protein>
<keyword evidence="1" id="KW-0732">Signal</keyword>
<gene>
    <name evidence="2" type="ORF">ACFQGO_15280</name>
</gene>
<evidence type="ECO:0008006" key="4">
    <source>
        <dbReference type="Google" id="ProtNLM"/>
    </source>
</evidence>
<dbReference type="EMBL" id="JBHSNZ010000008">
    <property type="protein sequence ID" value="MFC5808851.1"/>
    <property type="molecule type" value="Genomic_DNA"/>
</dbReference>
<proteinExistence type="predicted"/>
<evidence type="ECO:0000313" key="2">
    <source>
        <dbReference type="EMBL" id="MFC5808851.1"/>
    </source>
</evidence>
<feature type="chain" id="PRO_5046950465" description="Peptidase inhibitor family I36" evidence="1">
    <location>
        <begin position="28"/>
        <end position="124"/>
    </location>
</feature>
<feature type="signal peptide" evidence="1">
    <location>
        <begin position="1"/>
        <end position="27"/>
    </location>
</feature>
<keyword evidence="3" id="KW-1185">Reference proteome</keyword>